<dbReference type="InterPro" id="IPR021827">
    <property type="entry name" value="Nup186/Nup192/Nup205"/>
</dbReference>
<dbReference type="PANTHER" id="PTHR31344">
    <property type="entry name" value="NUCLEAR PORE COMPLEX PROTEIN NUP205"/>
    <property type="match status" value="1"/>
</dbReference>
<evidence type="ECO:0000256" key="1">
    <source>
        <dbReference type="ARBA" id="ARBA00004123"/>
    </source>
</evidence>
<evidence type="ECO:0000256" key="5">
    <source>
        <dbReference type="SAM" id="SignalP"/>
    </source>
</evidence>
<feature type="signal peptide" evidence="5">
    <location>
        <begin position="1"/>
        <end position="16"/>
    </location>
</feature>
<protein>
    <submittedName>
        <fullName evidence="6">Uncharacterized protein</fullName>
    </submittedName>
</protein>
<comment type="subcellular location">
    <subcellularLocation>
        <location evidence="1">Nucleus</location>
    </subcellularLocation>
</comment>
<dbReference type="GO" id="GO:0005643">
    <property type="term" value="C:nuclear pore"/>
    <property type="evidence" value="ECO:0007669"/>
    <property type="project" value="InterPro"/>
</dbReference>
<accession>A0A5D2QQL1</accession>
<keyword evidence="4" id="KW-0539">Nucleus</keyword>
<evidence type="ECO:0000256" key="4">
    <source>
        <dbReference type="ARBA" id="ARBA00023242"/>
    </source>
</evidence>
<dbReference type="EMBL" id="CM017614">
    <property type="protein sequence ID" value="TYI29574.1"/>
    <property type="molecule type" value="Genomic_DNA"/>
</dbReference>
<dbReference type="Proteomes" id="UP000322667">
    <property type="component" value="Chromosome A05"/>
</dbReference>
<reference evidence="6 7" key="1">
    <citation type="submission" date="2019-07" db="EMBL/GenBank/DDBJ databases">
        <title>WGS assembly of Gossypium tomentosum.</title>
        <authorList>
            <person name="Chen Z.J."/>
            <person name="Sreedasyam A."/>
            <person name="Ando A."/>
            <person name="Song Q."/>
            <person name="De L."/>
            <person name="Hulse-Kemp A."/>
            <person name="Ding M."/>
            <person name="Ye W."/>
            <person name="Kirkbride R."/>
            <person name="Jenkins J."/>
            <person name="Plott C."/>
            <person name="Lovell J."/>
            <person name="Lin Y.-M."/>
            <person name="Vaughn R."/>
            <person name="Liu B."/>
            <person name="Li W."/>
            <person name="Simpson S."/>
            <person name="Scheffler B."/>
            <person name="Saski C."/>
            <person name="Grover C."/>
            <person name="Hu G."/>
            <person name="Conover J."/>
            <person name="Carlson J."/>
            <person name="Shu S."/>
            <person name="Boston L."/>
            <person name="Williams M."/>
            <person name="Peterson D."/>
            <person name="Mcgee K."/>
            <person name="Jones D."/>
            <person name="Wendel J."/>
            <person name="Stelly D."/>
            <person name="Grimwood J."/>
            <person name="Schmutz J."/>
        </authorList>
    </citation>
    <scope>NUCLEOTIDE SEQUENCE [LARGE SCALE GENOMIC DNA]</scope>
    <source>
        <strain evidence="6">7179.01</strain>
    </source>
</reference>
<organism evidence="6 7">
    <name type="scientific">Gossypium tomentosum</name>
    <name type="common">Hawaiian cotton</name>
    <name type="synonym">Gossypium sandvicense</name>
    <dbReference type="NCBI Taxonomy" id="34277"/>
    <lineage>
        <taxon>Eukaryota</taxon>
        <taxon>Viridiplantae</taxon>
        <taxon>Streptophyta</taxon>
        <taxon>Embryophyta</taxon>
        <taxon>Tracheophyta</taxon>
        <taxon>Spermatophyta</taxon>
        <taxon>Magnoliopsida</taxon>
        <taxon>eudicotyledons</taxon>
        <taxon>Gunneridae</taxon>
        <taxon>Pentapetalae</taxon>
        <taxon>rosids</taxon>
        <taxon>malvids</taxon>
        <taxon>Malvales</taxon>
        <taxon>Malvaceae</taxon>
        <taxon>Malvoideae</taxon>
        <taxon>Gossypium</taxon>
    </lineage>
</organism>
<dbReference type="AlphaFoldDB" id="A0A5D2QQL1"/>
<keyword evidence="5" id="KW-0732">Signal</keyword>
<comment type="similarity">
    <text evidence="2">Belongs to the NUP186/NUP192/NUP205 family.</text>
</comment>
<evidence type="ECO:0000256" key="2">
    <source>
        <dbReference type="ARBA" id="ARBA00005892"/>
    </source>
</evidence>
<evidence type="ECO:0000313" key="7">
    <source>
        <dbReference type="Proteomes" id="UP000322667"/>
    </source>
</evidence>
<keyword evidence="7" id="KW-1185">Reference proteome</keyword>
<gene>
    <name evidence="6" type="ORF">ES332_A05G325900v1</name>
</gene>
<evidence type="ECO:0000313" key="6">
    <source>
        <dbReference type="EMBL" id="TYI29574.1"/>
    </source>
</evidence>
<keyword evidence="3" id="KW-0813">Transport</keyword>
<evidence type="ECO:0000256" key="3">
    <source>
        <dbReference type="ARBA" id="ARBA00022448"/>
    </source>
</evidence>
<proteinExistence type="inferred from homology"/>
<sequence length="140" mass="16080">MAFSLQLLVPLDVVLSQDHNQIVTLLEYVRYEFLPQIQQSSIKIMSILSSRMVGLVQLLLKPNVSTSLVEDYASCLEFRSQECQVIENSRDDPGILIMQLLIDNVSRPAPNITHLLLKFDLDTSIERTLLQPKFHFRFCC</sequence>
<feature type="chain" id="PRO_5022658979" evidence="5">
    <location>
        <begin position="17"/>
        <end position="140"/>
    </location>
</feature>
<dbReference type="PANTHER" id="PTHR31344:SF0">
    <property type="entry name" value="NUCLEAR PORE COMPLEX PROTEIN NUP205"/>
    <property type="match status" value="1"/>
</dbReference>
<name>A0A5D2QQL1_GOSTO</name>